<dbReference type="PROSITE" id="PS51800">
    <property type="entry name" value="ZF_CHHC_U11_48K"/>
    <property type="match status" value="1"/>
</dbReference>
<keyword evidence="1" id="KW-0479">Metal-binding</keyword>
<gene>
    <name evidence="6" type="ORF">CCAM_LOCUS12393</name>
</gene>
<evidence type="ECO:0000313" key="7">
    <source>
        <dbReference type="Proteomes" id="UP000595140"/>
    </source>
</evidence>
<evidence type="ECO:0000256" key="3">
    <source>
        <dbReference type="ARBA" id="ARBA00022833"/>
    </source>
</evidence>
<reference evidence="6 7" key="1">
    <citation type="submission" date="2018-04" db="EMBL/GenBank/DDBJ databases">
        <authorList>
            <person name="Vogel A."/>
        </authorList>
    </citation>
    <scope>NUCLEOTIDE SEQUENCE [LARGE SCALE GENOMIC DNA]</scope>
</reference>
<evidence type="ECO:0000256" key="2">
    <source>
        <dbReference type="ARBA" id="ARBA00022771"/>
    </source>
</evidence>
<feature type="compositionally biased region" description="Pro residues" evidence="4">
    <location>
        <begin position="1"/>
        <end position="23"/>
    </location>
</feature>
<feature type="region of interest" description="Disordered" evidence="4">
    <location>
        <begin position="1"/>
        <end position="59"/>
    </location>
</feature>
<organism evidence="6 7">
    <name type="scientific">Cuscuta campestris</name>
    <dbReference type="NCBI Taxonomy" id="132261"/>
    <lineage>
        <taxon>Eukaryota</taxon>
        <taxon>Viridiplantae</taxon>
        <taxon>Streptophyta</taxon>
        <taxon>Embryophyta</taxon>
        <taxon>Tracheophyta</taxon>
        <taxon>Spermatophyta</taxon>
        <taxon>Magnoliopsida</taxon>
        <taxon>eudicotyledons</taxon>
        <taxon>Gunneridae</taxon>
        <taxon>Pentapetalae</taxon>
        <taxon>asterids</taxon>
        <taxon>lamiids</taxon>
        <taxon>Solanales</taxon>
        <taxon>Convolvulaceae</taxon>
        <taxon>Cuscuteae</taxon>
        <taxon>Cuscuta</taxon>
        <taxon>Cuscuta subgen. Grammica</taxon>
        <taxon>Cuscuta sect. Cleistogrammica</taxon>
    </lineage>
</organism>
<evidence type="ECO:0000313" key="6">
    <source>
        <dbReference type="EMBL" id="VFQ70617.1"/>
    </source>
</evidence>
<dbReference type="Pfam" id="PF05253">
    <property type="entry name" value="zf-U11-48K"/>
    <property type="match status" value="1"/>
</dbReference>
<feature type="compositionally biased region" description="Basic and acidic residues" evidence="4">
    <location>
        <begin position="607"/>
        <end position="619"/>
    </location>
</feature>
<evidence type="ECO:0000256" key="4">
    <source>
        <dbReference type="SAM" id="MobiDB-lite"/>
    </source>
</evidence>
<feature type="region of interest" description="Disordered" evidence="4">
    <location>
        <begin position="571"/>
        <end position="732"/>
    </location>
</feature>
<proteinExistence type="predicted"/>
<dbReference type="OrthoDB" id="69229at2759"/>
<feature type="compositionally biased region" description="Basic and acidic residues" evidence="4">
    <location>
        <begin position="629"/>
        <end position="649"/>
    </location>
</feature>
<feature type="compositionally biased region" description="Basic and acidic residues" evidence="4">
    <location>
        <begin position="469"/>
        <end position="485"/>
    </location>
</feature>
<dbReference type="EMBL" id="OOIL02000912">
    <property type="protein sequence ID" value="VFQ70617.1"/>
    <property type="molecule type" value="Genomic_DNA"/>
</dbReference>
<dbReference type="PANTHER" id="PTHR21402:SF10">
    <property type="entry name" value="U11_U12 SMALL NUCLEAR RIBONUCLEOPROTEIN 48 KDA PROTEIN"/>
    <property type="match status" value="1"/>
</dbReference>
<feature type="compositionally biased region" description="Basic and acidic residues" evidence="4">
    <location>
        <begin position="684"/>
        <end position="696"/>
    </location>
</feature>
<dbReference type="GO" id="GO:0008270">
    <property type="term" value="F:zinc ion binding"/>
    <property type="evidence" value="ECO:0007669"/>
    <property type="project" value="UniProtKB-KW"/>
</dbReference>
<accession>A0A484L2R5</accession>
<dbReference type="AlphaFoldDB" id="A0A484L2R5"/>
<sequence length="732" mass="82149">MNPSAPPFQPPPAGGFPLLPPALPSSTGFLPPPGTTNSAPRPLFPPGFHFPPPTTTTTAEASDIPTALSALTSLLLLSQNSLDSLSGILPTASPSPTALIPCPFNPTHRLPPPSLFNHSLHCIPSSSSAELDSLIQYCSYPHNLHSSAEGKDILFNQSLNDPEVELCFSLESYSGFDRNGFLYSDCPEVVSFPLKDPSPPMLTLPSFLLSQCSNFIRNSNVDPKEFPVGCIELLPSEIYSIRVEVESWNDYPCSYSYRVLRAMLRLETSRICSLPTWVIANSPKFGIVIDSAMSSHIVLLFKLCLKAMTSEAIGLVNAHLKLEGNKESVSSEYTYECPILARVLMWLASQLSILYGETSGKLFAINILRQCILDDALKDSLFTGLQQATQLPKFKDVDTVSEEPVIGSKPSGSRKENKGSGVESGTLSKSMVSVSQVAAAVAALHERSMLEEKIRALQNVRQLSAPQRNAEHEYRKKSADEERQKRPSYKALMDHDGLHWQRSHNQETNKMKTREELLAEERDYKRRRMSYRGKKLKRSITQVMRDVIEEYMEIIKQTGGVENLTKGEETYNDAKSNKSQLESSLTKEHTHQYTKDSHSLREAQSSDFRDGSSKEKTQDRCNYSQITVDADRSAGRNRLSRLDCSRSPDRSTNISKHTGLRRRQGDREAHEEGFHHSSSRKHQKSYDRSIHKERVDHRRRRKTEAYNDHTSVSTPRNEFDDRYDPSESRDSL</sequence>
<feature type="compositionally biased region" description="Basic and acidic residues" evidence="4">
    <location>
        <begin position="717"/>
        <end position="732"/>
    </location>
</feature>
<dbReference type="InterPro" id="IPR051591">
    <property type="entry name" value="UPF0224_FAM112_RNA_Proc"/>
</dbReference>
<feature type="region of interest" description="Disordered" evidence="4">
    <location>
        <begin position="461"/>
        <end position="485"/>
    </location>
</feature>
<evidence type="ECO:0000256" key="1">
    <source>
        <dbReference type="ARBA" id="ARBA00022723"/>
    </source>
</evidence>
<feature type="compositionally biased region" description="Polar residues" evidence="4">
    <location>
        <begin position="573"/>
        <end position="584"/>
    </location>
</feature>
<dbReference type="PANTHER" id="PTHR21402">
    <property type="entry name" value="GAMETOCYTE SPECIFIC FACTOR 1-RELATED"/>
    <property type="match status" value="1"/>
</dbReference>
<name>A0A484L2R5_9ASTE</name>
<feature type="compositionally biased region" description="Basic and acidic residues" evidence="4">
    <location>
        <begin position="663"/>
        <end position="675"/>
    </location>
</feature>
<feature type="domain" description="CHHC U11-48K-type" evidence="5">
    <location>
        <begin position="99"/>
        <end position="126"/>
    </location>
</feature>
<feature type="compositionally biased region" description="Basic and acidic residues" evidence="4">
    <location>
        <begin position="585"/>
        <end position="601"/>
    </location>
</feature>
<feature type="region of interest" description="Disordered" evidence="4">
    <location>
        <begin position="402"/>
        <end position="427"/>
    </location>
</feature>
<dbReference type="InterPro" id="IPR022776">
    <property type="entry name" value="TRM13/UPF0224_CHHC_Znf_dom"/>
</dbReference>
<feature type="compositionally biased region" description="Pro residues" evidence="4">
    <location>
        <begin position="42"/>
        <end position="54"/>
    </location>
</feature>
<keyword evidence="2" id="KW-0863">Zinc-finger</keyword>
<evidence type="ECO:0000259" key="5">
    <source>
        <dbReference type="PROSITE" id="PS51800"/>
    </source>
</evidence>
<keyword evidence="7" id="KW-1185">Reference proteome</keyword>
<protein>
    <recommendedName>
        <fullName evidence="5">CHHC U11-48K-type domain-containing protein</fullName>
    </recommendedName>
</protein>
<dbReference type="Proteomes" id="UP000595140">
    <property type="component" value="Unassembled WGS sequence"/>
</dbReference>
<keyword evidence="3" id="KW-0862">Zinc</keyword>